<dbReference type="PRINTS" id="PR00081">
    <property type="entry name" value="GDHRDH"/>
</dbReference>
<evidence type="ECO:0000313" key="2">
    <source>
        <dbReference type="EMBL" id="CBG40338.1"/>
    </source>
</evidence>
<dbReference type="EC" id="1.1.1.30" evidence="2"/>
<sequence>MEHKVAIVTGSASGIGLCIAEKFLQSHIKVVFSDYNEEALEKTIKEHQDFECIGIPCDMAKEEDVKNLIQKTQEQYGRIDILVNNAGLQYVASIEDFPTQMFEKMIQVMLVGSFMSAKYAIPHMKQQNFGRVINMASINGLIGFAGKAAYNSAKHGIIGLTKVIALECAKSNITCNAICPGYVDTPLVRGQMQDLARQRGVSIESVLNEVLYPLIPQKRLIDIQDIASLALFLCNDSAKHITGQSLVIDGGYTAQ</sequence>
<dbReference type="InterPro" id="IPR002347">
    <property type="entry name" value="SDR_fam"/>
</dbReference>
<organism evidence="2 3">
    <name type="scientific">Helicobacter mustelae (strain ATCC 43772 / CCUG 25715 / CIP 103759 / LMG 18044 / NCTC 12198 / R85-136P)</name>
    <name type="common">Campylobacter mustelae</name>
    <dbReference type="NCBI Taxonomy" id="679897"/>
    <lineage>
        <taxon>Bacteria</taxon>
        <taxon>Pseudomonadati</taxon>
        <taxon>Campylobacterota</taxon>
        <taxon>Epsilonproteobacteria</taxon>
        <taxon>Campylobacterales</taxon>
        <taxon>Helicobacteraceae</taxon>
        <taxon>Helicobacter</taxon>
    </lineage>
</organism>
<name>D3UIL3_HELM1</name>
<comment type="similarity">
    <text evidence="1">Belongs to the short-chain dehydrogenases/reductases (SDR) family.</text>
</comment>
<dbReference type="InterPro" id="IPR020904">
    <property type="entry name" value="Sc_DH/Rdtase_CS"/>
</dbReference>
<dbReference type="NCBIfam" id="NF009093">
    <property type="entry name" value="PRK12429.1"/>
    <property type="match status" value="1"/>
</dbReference>
<proteinExistence type="inferred from homology"/>
<dbReference type="InterPro" id="IPR050259">
    <property type="entry name" value="SDR"/>
</dbReference>
<gene>
    <name evidence="2" type="primary">bdhA</name>
    <name evidence="2" type="ordered locus">HMU10830</name>
</gene>
<dbReference type="InterPro" id="IPR011294">
    <property type="entry name" value="3-OHbutyrate_DH"/>
</dbReference>
<dbReference type="eggNOG" id="COG1028">
    <property type="taxonomic scope" value="Bacteria"/>
</dbReference>
<dbReference type="STRING" id="679897.HMU10830"/>
<accession>D3UIL3</accession>
<dbReference type="InterPro" id="IPR036291">
    <property type="entry name" value="NAD(P)-bd_dom_sf"/>
</dbReference>
<dbReference type="HOGENOM" id="CLU_010194_1_0_7"/>
<dbReference type="NCBIfam" id="TIGR01963">
    <property type="entry name" value="PHB_DH"/>
    <property type="match status" value="1"/>
</dbReference>
<keyword evidence="3" id="KW-1185">Reference proteome</keyword>
<dbReference type="Proteomes" id="UP000001522">
    <property type="component" value="Chromosome"/>
</dbReference>
<dbReference type="GO" id="GO:0032787">
    <property type="term" value="P:monocarboxylic acid metabolic process"/>
    <property type="evidence" value="ECO:0007669"/>
    <property type="project" value="UniProtKB-ARBA"/>
</dbReference>
<reference evidence="2 3" key="1">
    <citation type="journal article" date="2010" name="BMC Genomics">
        <title>Comparative genomics and proteomics of Helicobacter mustelae, an ulcerogenic and carcinogenic gastric pathogen.</title>
        <authorList>
            <person name="O'Toole P.W."/>
            <person name="Snelling W.J."/>
            <person name="Canchaya C."/>
            <person name="Forde B.M."/>
            <person name="Hardie K.R."/>
            <person name="Josenhans C."/>
            <person name="Graham R.L.J."/>
            <person name="McMullan G."/>
            <person name="Parkhill J."/>
            <person name="Belda E."/>
            <person name="Bentley S.D."/>
        </authorList>
    </citation>
    <scope>NUCLEOTIDE SEQUENCE [LARGE SCALE GENOMIC DNA]</scope>
    <source>
        <strain evidence="3">ATCC 43772 / LMG 18044 / NCTC 12198 / 12198</strain>
    </source>
</reference>
<dbReference type="PANTHER" id="PTHR42879">
    <property type="entry name" value="3-OXOACYL-(ACYL-CARRIER-PROTEIN) REDUCTASE"/>
    <property type="match status" value="1"/>
</dbReference>
<dbReference type="PANTHER" id="PTHR42879:SF2">
    <property type="entry name" value="3-OXOACYL-[ACYL-CARRIER-PROTEIN] REDUCTASE FABG"/>
    <property type="match status" value="1"/>
</dbReference>
<dbReference type="FunFam" id="3.40.50.720:FF:000084">
    <property type="entry name" value="Short-chain dehydrogenase reductase"/>
    <property type="match status" value="1"/>
</dbReference>
<evidence type="ECO:0000313" key="3">
    <source>
        <dbReference type="Proteomes" id="UP000001522"/>
    </source>
</evidence>
<dbReference type="GO" id="GO:0003858">
    <property type="term" value="F:3-hydroxybutyrate dehydrogenase activity"/>
    <property type="evidence" value="ECO:0007669"/>
    <property type="project" value="UniProtKB-EC"/>
</dbReference>
<dbReference type="AlphaFoldDB" id="D3UIL3"/>
<keyword evidence="2" id="KW-0560">Oxidoreductase</keyword>
<dbReference type="PROSITE" id="PS00061">
    <property type="entry name" value="ADH_SHORT"/>
    <property type="match status" value="1"/>
</dbReference>
<evidence type="ECO:0000256" key="1">
    <source>
        <dbReference type="ARBA" id="ARBA00006484"/>
    </source>
</evidence>
<dbReference type="KEGG" id="hms:HMU10830"/>
<dbReference type="RefSeq" id="WP_013023408.1">
    <property type="nucleotide sequence ID" value="NC_013949.1"/>
</dbReference>
<dbReference type="Gene3D" id="3.40.50.720">
    <property type="entry name" value="NAD(P)-binding Rossmann-like Domain"/>
    <property type="match status" value="1"/>
</dbReference>
<dbReference type="PRINTS" id="PR00080">
    <property type="entry name" value="SDRFAMILY"/>
</dbReference>
<dbReference type="Pfam" id="PF13561">
    <property type="entry name" value="adh_short_C2"/>
    <property type="match status" value="1"/>
</dbReference>
<protein>
    <submittedName>
        <fullName evidence="2">D-beta-hydroxybutyrate dehydrogenase</fullName>
        <ecNumber evidence="2">1.1.1.30</ecNumber>
    </submittedName>
</protein>
<dbReference type="EMBL" id="FN555004">
    <property type="protein sequence ID" value="CBG40338.1"/>
    <property type="molecule type" value="Genomic_DNA"/>
</dbReference>
<dbReference type="SUPFAM" id="SSF51735">
    <property type="entry name" value="NAD(P)-binding Rossmann-fold domains"/>
    <property type="match status" value="1"/>
</dbReference>